<dbReference type="Pfam" id="PF00288">
    <property type="entry name" value="GHMP_kinases_N"/>
    <property type="match status" value="1"/>
</dbReference>
<dbReference type="EMBL" id="FQZT01000002">
    <property type="protein sequence ID" value="SHI80256.1"/>
    <property type="molecule type" value="Genomic_DNA"/>
</dbReference>
<protein>
    <recommendedName>
        <fullName evidence="3 9">4-diphosphocytidyl-2-C-methyl-D-erythritol kinase</fullName>
        <shortName evidence="9">CMK</shortName>
        <ecNumber evidence="2 9">2.7.1.148</ecNumber>
    </recommendedName>
    <alternativeName>
        <fullName evidence="8 9">4-(cytidine-5'-diphospho)-2-C-methyl-D-erythritol kinase</fullName>
    </alternativeName>
</protein>
<keyword evidence="7 9" id="KW-0067">ATP-binding</keyword>
<dbReference type="RefSeq" id="WP_072906034.1">
    <property type="nucleotide sequence ID" value="NZ_FQZT01000002.1"/>
</dbReference>
<name>A0A1M6E438_MALRU</name>
<dbReference type="InterPro" id="IPR036554">
    <property type="entry name" value="GHMP_kinase_C_sf"/>
</dbReference>
<evidence type="ECO:0000256" key="1">
    <source>
        <dbReference type="ARBA" id="ARBA00009684"/>
    </source>
</evidence>
<dbReference type="SUPFAM" id="SSF54211">
    <property type="entry name" value="Ribosomal protein S5 domain 2-like"/>
    <property type="match status" value="1"/>
</dbReference>
<dbReference type="GO" id="GO:0005524">
    <property type="term" value="F:ATP binding"/>
    <property type="evidence" value="ECO:0007669"/>
    <property type="project" value="UniProtKB-UniRule"/>
</dbReference>
<evidence type="ECO:0000313" key="12">
    <source>
        <dbReference type="EMBL" id="SHI80256.1"/>
    </source>
</evidence>
<dbReference type="AlphaFoldDB" id="A0A1M6E438"/>
<dbReference type="PANTHER" id="PTHR43527">
    <property type="entry name" value="4-DIPHOSPHOCYTIDYL-2-C-METHYL-D-ERYTHRITOL KINASE, CHLOROPLASTIC"/>
    <property type="match status" value="1"/>
</dbReference>
<keyword evidence="9" id="KW-0414">Isoprene biosynthesis</keyword>
<evidence type="ECO:0000259" key="10">
    <source>
        <dbReference type="Pfam" id="PF00288"/>
    </source>
</evidence>
<feature type="active site" evidence="9">
    <location>
        <position position="136"/>
    </location>
</feature>
<keyword evidence="6 9" id="KW-0418">Kinase</keyword>
<dbReference type="Gene3D" id="3.30.230.10">
    <property type="match status" value="1"/>
</dbReference>
<dbReference type="GO" id="GO:0050515">
    <property type="term" value="F:4-(cytidine 5'-diphospho)-2-C-methyl-D-erythritol kinase activity"/>
    <property type="evidence" value="ECO:0007669"/>
    <property type="project" value="UniProtKB-UniRule"/>
</dbReference>
<dbReference type="Pfam" id="PF08544">
    <property type="entry name" value="GHMP_kinases_C"/>
    <property type="match status" value="1"/>
</dbReference>
<evidence type="ECO:0000259" key="11">
    <source>
        <dbReference type="Pfam" id="PF08544"/>
    </source>
</evidence>
<proteinExistence type="inferred from homology"/>
<feature type="domain" description="GHMP kinase C-terminal" evidence="11">
    <location>
        <begin position="209"/>
        <end position="269"/>
    </location>
</feature>
<comment type="similarity">
    <text evidence="1 9">Belongs to the GHMP kinase family. IspE subfamily.</text>
</comment>
<gene>
    <name evidence="9" type="primary">ispE</name>
    <name evidence="12" type="ORF">SAMN02745165_00930</name>
</gene>
<reference evidence="12 13" key="1">
    <citation type="submission" date="2016-11" db="EMBL/GenBank/DDBJ databases">
        <authorList>
            <person name="Jaros S."/>
            <person name="Januszkiewicz K."/>
            <person name="Wedrychowicz H."/>
        </authorList>
    </citation>
    <scope>NUCLEOTIDE SEQUENCE [LARGE SCALE GENOMIC DNA]</scope>
    <source>
        <strain evidence="12 13">DSM 5091</strain>
    </source>
</reference>
<dbReference type="UniPathway" id="UPA00056">
    <property type="reaction ID" value="UER00094"/>
</dbReference>
<comment type="function">
    <text evidence="9">Catalyzes the phosphorylation of the position 2 hydroxy group of 4-diphosphocytidyl-2C-methyl-D-erythritol.</text>
</comment>
<evidence type="ECO:0000256" key="6">
    <source>
        <dbReference type="ARBA" id="ARBA00022777"/>
    </source>
</evidence>
<evidence type="ECO:0000256" key="4">
    <source>
        <dbReference type="ARBA" id="ARBA00022679"/>
    </source>
</evidence>
<evidence type="ECO:0000256" key="3">
    <source>
        <dbReference type="ARBA" id="ARBA00017473"/>
    </source>
</evidence>
<dbReference type="HAMAP" id="MF_00061">
    <property type="entry name" value="IspE"/>
    <property type="match status" value="1"/>
</dbReference>
<dbReference type="SUPFAM" id="SSF55060">
    <property type="entry name" value="GHMP Kinase, C-terminal domain"/>
    <property type="match status" value="1"/>
</dbReference>
<dbReference type="InterPro" id="IPR006204">
    <property type="entry name" value="GHMP_kinase_N_dom"/>
</dbReference>
<evidence type="ECO:0000256" key="9">
    <source>
        <dbReference type="HAMAP-Rule" id="MF_00061"/>
    </source>
</evidence>
<dbReference type="PANTHER" id="PTHR43527:SF2">
    <property type="entry name" value="4-DIPHOSPHOCYTIDYL-2-C-METHYL-D-ERYTHRITOL KINASE, CHLOROPLASTIC"/>
    <property type="match status" value="1"/>
</dbReference>
<evidence type="ECO:0000313" key="13">
    <source>
        <dbReference type="Proteomes" id="UP000184171"/>
    </source>
</evidence>
<feature type="binding site" evidence="9">
    <location>
        <begin position="94"/>
        <end position="104"/>
    </location>
    <ligand>
        <name>ATP</name>
        <dbReference type="ChEBI" id="CHEBI:30616"/>
    </ligand>
</feature>
<evidence type="ECO:0000256" key="8">
    <source>
        <dbReference type="ARBA" id="ARBA00032554"/>
    </source>
</evidence>
<dbReference type="InterPro" id="IPR004424">
    <property type="entry name" value="IspE"/>
</dbReference>
<feature type="active site" evidence="9">
    <location>
        <position position="10"/>
    </location>
</feature>
<evidence type="ECO:0000256" key="2">
    <source>
        <dbReference type="ARBA" id="ARBA00012052"/>
    </source>
</evidence>
<evidence type="ECO:0000256" key="5">
    <source>
        <dbReference type="ARBA" id="ARBA00022741"/>
    </source>
</evidence>
<dbReference type="Gene3D" id="3.30.70.890">
    <property type="entry name" value="GHMP kinase, C-terminal domain"/>
    <property type="match status" value="1"/>
</dbReference>
<evidence type="ECO:0000256" key="7">
    <source>
        <dbReference type="ARBA" id="ARBA00022840"/>
    </source>
</evidence>
<comment type="catalytic activity">
    <reaction evidence="9">
        <text>4-CDP-2-C-methyl-D-erythritol + ATP = 4-CDP-2-C-methyl-D-erythritol 2-phosphate + ADP + H(+)</text>
        <dbReference type="Rhea" id="RHEA:18437"/>
        <dbReference type="ChEBI" id="CHEBI:15378"/>
        <dbReference type="ChEBI" id="CHEBI:30616"/>
        <dbReference type="ChEBI" id="CHEBI:57823"/>
        <dbReference type="ChEBI" id="CHEBI:57919"/>
        <dbReference type="ChEBI" id="CHEBI:456216"/>
        <dbReference type="EC" id="2.7.1.148"/>
    </reaction>
</comment>
<organism evidence="12 13">
    <name type="scientific">Malonomonas rubra DSM 5091</name>
    <dbReference type="NCBI Taxonomy" id="1122189"/>
    <lineage>
        <taxon>Bacteria</taxon>
        <taxon>Pseudomonadati</taxon>
        <taxon>Thermodesulfobacteriota</taxon>
        <taxon>Desulfuromonadia</taxon>
        <taxon>Desulfuromonadales</taxon>
        <taxon>Geopsychrobacteraceae</taxon>
        <taxon>Malonomonas</taxon>
    </lineage>
</organism>
<keyword evidence="13" id="KW-1185">Reference proteome</keyword>
<keyword evidence="4 9" id="KW-0808">Transferase</keyword>
<dbReference type="EC" id="2.7.1.148" evidence="2 9"/>
<dbReference type="GO" id="GO:0019288">
    <property type="term" value="P:isopentenyl diphosphate biosynthetic process, methylerythritol 4-phosphate pathway"/>
    <property type="evidence" value="ECO:0007669"/>
    <property type="project" value="UniProtKB-UniRule"/>
</dbReference>
<dbReference type="NCBIfam" id="TIGR00154">
    <property type="entry name" value="ispE"/>
    <property type="match status" value="1"/>
</dbReference>
<dbReference type="InterPro" id="IPR020568">
    <property type="entry name" value="Ribosomal_Su5_D2-typ_SF"/>
</dbReference>
<dbReference type="STRING" id="1122189.SAMN02745165_00930"/>
<dbReference type="Proteomes" id="UP000184171">
    <property type="component" value="Unassembled WGS sequence"/>
</dbReference>
<dbReference type="PIRSF" id="PIRSF010376">
    <property type="entry name" value="IspE"/>
    <property type="match status" value="1"/>
</dbReference>
<accession>A0A1M6E438</accession>
<dbReference type="GO" id="GO:0016114">
    <property type="term" value="P:terpenoid biosynthetic process"/>
    <property type="evidence" value="ECO:0007669"/>
    <property type="project" value="UniProtKB-UniRule"/>
</dbReference>
<dbReference type="InterPro" id="IPR013750">
    <property type="entry name" value="GHMP_kinase_C_dom"/>
</dbReference>
<sequence>MERHFNSPAKINLCLHVLGRRLDGYHELAMAMQRVDLSDRIRIQVSDGSGVRVSCAGLRLDVDEENIAAKAAKLVLAESRRELAITISIEKNIPVAAGLGGGSSNAATVLAGLDKMLGLELGQRRLMELGAQLGADVPFFIYGAPAWATGTGTQLDALPSLPDVAYLLVNPKIAVSTAWVYQSLELTKGGELANLPRFSVVTRDDLCAALHNDLERVTLQRYPLLAEIKQLLLEYGACGSLMSGSGATVFGVFADYAEACRVAEELKRKQDWLFYPVKPL</sequence>
<comment type="pathway">
    <text evidence="9">Isoprenoid biosynthesis; isopentenyl diphosphate biosynthesis via DXP pathway; isopentenyl diphosphate from 1-deoxy-D-xylulose 5-phosphate: step 3/6.</text>
</comment>
<dbReference type="InterPro" id="IPR014721">
    <property type="entry name" value="Ribsml_uS5_D2-typ_fold_subgr"/>
</dbReference>
<keyword evidence="5 9" id="KW-0547">Nucleotide-binding</keyword>
<feature type="domain" description="GHMP kinase N-terminal" evidence="10">
    <location>
        <begin position="66"/>
        <end position="143"/>
    </location>
</feature>
<dbReference type="OrthoDB" id="9809438at2"/>
<dbReference type="NCBIfam" id="NF011202">
    <property type="entry name" value="PRK14608.1"/>
    <property type="match status" value="1"/>
</dbReference>